<gene>
    <name evidence="10" type="ORF">PYX00_004028</name>
</gene>
<comment type="caution">
    <text evidence="10">The sequence shown here is derived from an EMBL/GenBank/DDBJ whole genome shotgun (WGS) entry which is preliminary data.</text>
</comment>
<keyword evidence="5 9" id="KW-0808">Transferase</keyword>
<organism evidence="10">
    <name type="scientific">Menopon gallinae</name>
    <name type="common">poultry shaft louse</name>
    <dbReference type="NCBI Taxonomy" id="328185"/>
    <lineage>
        <taxon>Eukaryota</taxon>
        <taxon>Metazoa</taxon>
        <taxon>Ecdysozoa</taxon>
        <taxon>Arthropoda</taxon>
        <taxon>Hexapoda</taxon>
        <taxon>Insecta</taxon>
        <taxon>Pterygota</taxon>
        <taxon>Neoptera</taxon>
        <taxon>Paraneoptera</taxon>
        <taxon>Psocodea</taxon>
        <taxon>Troctomorpha</taxon>
        <taxon>Phthiraptera</taxon>
        <taxon>Amblycera</taxon>
        <taxon>Menoponidae</taxon>
        <taxon>Menopon</taxon>
    </lineage>
</organism>
<dbReference type="PANTHER" id="PTHR11129">
    <property type="entry name" value="PROTEIN FARNESYLTRANSFERASE ALPHA SUBUNIT/RAB GERANYLGERANYL TRANSFERASE ALPHA SUBUNIT"/>
    <property type="match status" value="1"/>
</dbReference>
<dbReference type="Gene3D" id="2.60.40.1130">
    <property type="entry name" value="Rab geranylgeranyltransferase alpha-subunit, insert domain"/>
    <property type="match status" value="1"/>
</dbReference>
<dbReference type="PROSITE" id="PS51450">
    <property type="entry name" value="LRR"/>
    <property type="match status" value="1"/>
</dbReference>
<dbReference type="GO" id="GO:0005968">
    <property type="term" value="C:Rab-protein geranylgeranyltransferase complex"/>
    <property type="evidence" value="ECO:0007669"/>
    <property type="project" value="TreeGrafter"/>
</dbReference>
<dbReference type="Gene3D" id="1.25.40.120">
    <property type="entry name" value="Protein prenylyltransferase"/>
    <property type="match status" value="1"/>
</dbReference>
<dbReference type="PANTHER" id="PTHR11129:SF2">
    <property type="entry name" value="GERANYLGERANYL TRANSFERASE TYPE-2 SUBUNIT ALPHA"/>
    <property type="match status" value="1"/>
</dbReference>
<evidence type="ECO:0000313" key="10">
    <source>
        <dbReference type="EMBL" id="KAL0276460.1"/>
    </source>
</evidence>
<evidence type="ECO:0000256" key="1">
    <source>
        <dbReference type="ARBA" id="ARBA00006734"/>
    </source>
</evidence>
<comment type="catalytic activity">
    <reaction evidence="8 9">
        <text>geranylgeranyl diphosphate + L-cysteinyl-[protein] = S-geranylgeranyl-L-cysteinyl-[protein] + diphosphate</text>
        <dbReference type="Rhea" id="RHEA:21240"/>
        <dbReference type="Rhea" id="RHEA-COMP:10131"/>
        <dbReference type="Rhea" id="RHEA-COMP:11537"/>
        <dbReference type="ChEBI" id="CHEBI:29950"/>
        <dbReference type="ChEBI" id="CHEBI:33019"/>
        <dbReference type="ChEBI" id="CHEBI:57533"/>
        <dbReference type="ChEBI" id="CHEBI:86021"/>
        <dbReference type="EC" id="2.5.1.60"/>
    </reaction>
</comment>
<dbReference type="GO" id="GO:0097354">
    <property type="term" value="P:prenylation"/>
    <property type="evidence" value="ECO:0007669"/>
    <property type="project" value="UniProtKB-UniRule"/>
</dbReference>
<evidence type="ECO:0000256" key="6">
    <source>
        <dbReference type="ARBA" id="ARBA00022737"/>
    </source>
</evidence>
<name>A0AAW2I4R4_9NEOP</name>
<reference evidence="10" key="1">
    <citation type="journal article" date="2024" name="Gigascience">
        <title>Chromosome-level genome of the poultry shaft louse Menopon gallinae provides insight into the host-switching and adaptive evolution of parasitic lice.</title>
        <authorList>
            <person name="Xu Y."/>
            <person name="Ma L."/>
            <person name="Liu S."/>
            <person name="Liang Y."/>
            <person name="Liu Q."/>
            <person name="He Z."/>
            <person name="Tian L."/>
            <person name="Duan Y."/>
            <person name="Cai W."/>
            <person name="Li H."/>
            <person name="Song F."/>
        </authorList>
    </citation>
    <scope>NUCLEOTIDE SEQUENCE</scope>
    <source>
        <strain evidence="10">Cailab_2023a</strain>
    </source>
</reference>
<dbReference type="Pfam" id="PF01239">
    <property type="entry name" value="PPTA"/>
    <property type="match status" value="5"/>
</dbReference>
<evidence type="ECO:0000256" key="3">
    <source>
        <dbReference type="ARBA" id="ARBA00014772"/>
    </source>
</evidence>
<sequence length="534" mass="62732">MHGRIKTRTTAEQERIKKLEREKKVEEYKKSMESLIELRKSGCYEQNAVDISSNILLRNPDIITVWNYRRETLLHMKENLKEDEFRKKMEGDLSLTEQCLRINPKSYGSWHHRMWVLCNMPDPNWDHELMLCKRYLELDERNFHCWDYRRFIAQKAKVPDMSEYEYTLEKIKVNFSNYSAWHLRSKLLPKIFPDVGNNLPINEEKHKEELELVQNAAFTDPNDQSAWFYQRWLLGLTQPKTHFVCAQAVENQIIIAVSKNINQCHSSNCGAFIRVEINNEKVNGNWESTSKKPQSSVWILNLDSKIAESDEITLYLEEGVTLNDKVQLKDLKYIQNHPDFMATFSPDLKEVLNDELLNIDQLLELEPDSKWTLLTKVLLMEALDAGKYENNIIAGYKKLIEIDHLRSGYYKDLSSKFITECAIRQFYAKNDMFNLSNSTFMLNSKSLTFLYHMQYLMLLEKVDLSCNSLRSESLSSMHCLINCKILNLDDNKITTLIFLPILPKLTYISLLKNNIDESSIPYLKTFPSLEEIKV</sequence>
<keyword evidence="4 9" id="KW-0637">Prenyltransferase</keyword>
<dbReference type="EC" id="2.5.1.60" evidence="2 9"/>
<comment type="similarity">
    <text evidence="1 9">Belongs to the protein prenyltransferase subunit alpha family.</text>
</comment>
<dbReference type="InterPro" id="IPR001611">
    <property type="entry name" value="Leu-rich_rpt"/>
</dbReference>
<evidence type="ECO:0000256" key="5">
    <source>
        <dbReference type="ARBA" id="ARBA00022679"/>
    </source>
</evidence>
<dbReference type="EMBL" id="JARGDH010000002">
    <property type="protein sequence ID" value="KAL0276460.1"/>
    <property type="molecule type" value="Genomic_DNA"/>
</dbReference>
<dbReference type="SUPFAM" id="SSF52058">
    <property type="entry name" value="L domain-like"/>
    <property type="match status" value="1"/>
</dbReference>
<evidence type="ECO:0000256" key="4">
    <source>
        <dbReference type="ARBA" id="ARBA00022602"/>
    </source>
</evidence>
<dbReference type="FunFam" id="1.25.40.120:FF:000035">
    <property type="entry name" value="Geranylgeranyl transferase type-2 subunit alpha"/>
    <property type="match status" value="1"/>
</dbReference>
<comment type="function">
    <text evidence="9">Catalyzes the transfer of a geranyl-geranyl moiety from geranyl-geranyl pyrophosphate to cysteines occuring in specific C-terminal amino acid sequences.</text>
</comment>
<dbReference type="Gene3D" id="3.80.10.10">
    <property type="entry name" value="Ribonuclease Inhibitor"/>
    <property type="match status" value="1"/>
</dbReference>
<proteinExistence type="inferred from homology"/>
<evidence type="ECO:0000256" key="2">
    <source>
        <dbReference type="ARBA" id="ARBA00012656"/>
    </source>
</evidence>
<keyword evidence="6" id="KW-0677">Repeat</keyword>
<dbReference type="GO" id="GO:0004663">
    <property type="term" value="F:Rab geranylgeranyltransferase activity"/>
    <property type="evidence" value="ECO:0007669"/>
    <property type="project" value="UniProtKB-UniRule"/>
</dbReference>
<protein>
    <recommendedName>
        <fullName evidence="3 9">Geranylgeranyl transferase type-2 subunit alpha</fullName>
        <ecNumber evidence="2 9">2.5.1.60</ecNumber>
    </recommendedName>
    <alternativeName>
        <fullName evidence="7 9">Geranylgeranyl transferase type II subunit alpha</fullName>
    </alternativeName>
</protein>
<evidence type="ECO:0000256" key="9">
    <source>
        <dbReference type="RuleBase" id="RU367120"/>
    </source>
</evidence>
<dbReference type="InterPro" id="IPR032675">
    <property type="entry name" value="LRR_dom_sf"/>
</dbReference>
<dbReference type="PROSITE" id="PS51147">
    <property type="entry name" value="PFTA"/>
    <property type="match status" value="5"/>
</dbReference>
<dbReference type="InterPro" id="IPR002088">
    <property type="entry name" value="Prenyl_trans_a"/>
</dbReference>
<evidence type="ECO:0000256" key="8">
    <source>
        <dbReference type="ARBA" id="ARBA00047658"/>
    </source>
</evidence>
<accession>A0AAW2I4R4</accession>
<dbReference type="AlphaFoldDB" id="A0AAW2I4R4"/>
<evidence type="ECO:0000256" key="7">
    <source>
        <dbReference type="ARBA" id="ARBA00031267"/>
    </source>
</evidence>
<dbReference type="SUPFAM" id="SSF48439">
    <property type="entry name" value="Protein prenylyltransferase"/>
    <property type="match status" value="1"/>
</dbReference>